<keyword evidence="3 6" id="KW-0812">Transmembrane</keyword>
<gene>
    <name evidence="7" type="primary">atpI</name>
    <name evidence="7" type="ORF">Llon_2137</name>
</gene>
<comment type="caution">
    <text evidence="7">The sequence shown here is derived from an EMBL/GenBank/DDBJ whole genome shotgun (WGS) entry which is preliminary data.</text>
</comment>
<feature type="transmembrane region" description="Helical" evidence="6">
    <location>
        <begin position="42"/>
        <end position="63"/>
    </location>
</feature>
<dbReference type="EMBL" id="LNYK01000034">
    <property type="protein sequence ID" value="KTD19557.1"/>
    <property type="molecule type" value="Genomic_DNA"/>
</dbReference>
<evidence type="ECO:0000256" key="1">
    <source>
        <dbReference type="ARBA" id="ARBA00004651"/>
    </source>
</evidence>
<evidence type="ECO:0000256" key="6">
    <source>
        <dbReference type="SAM" id="Phobius"/>
    </source>
</evidence>
<dbReference type="OrthoDB" id="5702716at2"/>
<evidence type="ECO:0000256" key="5">
    <source>
        <dbReference type="ARBA" id="ARBA00023136"/>
    </source>
</evidence>
<keyword evidence="5 6" id="KW-0472">Membrane</keyword>
<dbReference type="Pfam" id="PF03899">
    <property type="entry name" value="ATP-synt_I"/>
    <property type="match status" value="1"/>
</dbReference>
<sequence length="135" mass="14886">MGGRVKNPQRLRGVRRLFAWQLGMALLLGMIAAVSFGTKAGLSALLGGLVSVIPNAIFAWKLFQYQGARAARQIVNSFYKGEALKITLSAVLFALVFIFFAVVPLIFFAAFIAAQMVFWFAPLIFDNKLNRPKSD</sequence>
<accession>A0A0W0VHC6</accession>
<evidence type="ECO:0000256" key="4">
    <source>
        <dbReference type="ARBA" id="ARBA00022989"/>
    </source>
</evidence>
<keyword evidence="2" id="KW-1003">Cell membrane</keyword>
<protein>
    <submittedName>
        <fullName evidence="7">ATP synthase protein I</fullName>
    </submittedName>
</protein>
<evidence type="ECO:0000313" key="8">
    <source>
        <dbReference type="Proteomes" id="UP000054997"/>
    </source>
</evidence>
<comment type="subcellular location">
    <subcellularLocation>
        <location evidence="1">Cell membrane</location>
        <topology evidence="1">Multi-pass membrane protein</topology>
    </subcellularLocation>
</comment>
<organism evidence="7 8">
    <name type="scientific">Legionella londiniensis</name>
    <dbReference type="NCBI Taxonomy" id="45068"/>
    <lineage>
        <taxon>Bacteria</taxon>
        <taxon>Pseudomonadati</taxon>
        <taxon>Pseudomonadota</taxon>
        <taxon>Gammaproteobacteria</taxon>
        <taxon>Legionellales</taxon>
        <taxon>Legionellaceae</taxon>
        <taxon>Legionella</taxon>
    </lineage>
</organism>
<keyword evidence="8" id="KW-1185">Reference proteome</keyword>
<name>A0A0W0VHC6_9GAMM</name>
<dbReference type="GO" id="GO:0005886">
    <property type="term" value="C:plasma membrane"/>
    <property type="evidence" value="ECO:0007669"/>
    <property type="project" value="UniProtKB-SubCell"/>
</dbReference>
<reference evidence="7 8" key="1">
    <citation type="submission" date="2015-11" db="EMBL/GenBank/DDBJ databases">
        <title>Genomic analysis of 38 Legionella species identifies large and diverse effector repertoires.</title>
        <authorList>
            <person name="Burstein D."/>
            <person name="Amaro F."/>
            <person name="Zusman T."/>
            <person name="Lifshitz Z."/>
            <person name="Cohen O."/>
            <person name="Gilbert J.A."/>
            <person name="Pupko T."/>
            <person name="Shuman H.A."/>
            <person name="Segal G."/>
        </authorList>
    </citation>
    <scope>NUCLEOTIDE SEQUENCE [LARGE SCALE GENOMIC DNA]</scope>
    <source>
        <strain evidence="7 8">ATCC 49505</strain>
    </source>
</reference>
<dbReference type="RefSeq" id="WP_058530114.1">
    <property type="nucleotide sequence ID" value="NZ_UGON01000002.1"/>
</dbReference>
<dbReference type="PATRIC" id="fig|45068.5.peg.2326"/>
<dbReference type="AlphaFoldDB" id="A0A0W0VHC6"/>
<evidence type="ECO:0000256" key="3">
    <source>
        <dbReference type="ARBA" id="ARBA00022692"/>
    </source>
</evidence>
<keyword evidence="4 6" id="KW-1133">Transmembrane helix</keyword>
<evidence type="ECO:0000313" key="7">
    <source>
        <dbReference type="EMBL" id="KTD19557.1"/>
    </source>
</evidence>
<dbReference type="InterPro" id="IPR005598">
    <property type="entry name" value="ATP_synth_I"/>
</dbReference>
<dbReference type="Proteomes" id="UP000054997">
    <property type="component" value="Unassembled WGS sequence"/>
</dbReference>
<feature type="transmembrane region" description="Helical" evidence="6">
    <location>
        <begin position="17"/>
        <end position="36"/>
    </location>
</feature>
<evidence type="ECO:0000256" key="2">
    <source>
        <dbReference type="ARBA" id="ARBA00022475"/>
    </source>
</evidence>
<proteinExistence type="predicted"/>
<dbReference type="STRING" id="45068.Llon_2137"/>